<organism evidence="12 13">
    <name type="scientific">Pararobbsia alpina</name>
    <dbReference type="NCBI Taxonomy" id="621374"/>
    <lineage>
        <taxon>Bacteria</taxon>
        <taxon>Pseudomonadati</taxon>
        <taxon>Pseudomonadota</taxon>
        <taxon>Betaproteobacteria</taxon>
        <taxon>Burkholderiales</taxon>
        <taxon>Burkholderiaceae</taxon>
        <taxon>Pararobbsia</taxon>
    </lineage>
</organism>
<protein>
    <recommendedName>
        <fullName evidence="11">TonB C-terminal domain-containing protein</fullName>
    </recommendedName>
</protein>
<evidence type="ECO:0000256" key="2">
    <source>
        <dbReference type="ARBA" id="ARBA00006555"/>
    </source>
</evidence>
<evidence type="ECO:0000256" key="7">
    <source>
        <dbReference type="ARBA" id="ARBA00022927"/>
    </source>
</evidence>
<dbReference type="InterPro" id="IPR037682">
    <property type="entry name" value="TonB_C"/>
</dbReference>
<evidence type="ECO:0000256" key="6">
    <source>
        <dbReference type="ARBA" id="ARBA00022692"/>
    </source>
</evidence>
<evidence type="ECO:0000256" key="10">
    <source>
        <dbReference type="SAM" id="MobiDB-lite"/>
    </source>
</evidence>
<evidence type="ECO:0000256" key="3">
    <source>
        <dbReference type="ARBA" id="ARBA00022448"/>
    </source>
</evidence>
<dbReference type="InterPro" id="IPR051045">
    <property type="entry name" value="TonB-dependent_transducer"/>
</dbReference>
<dbReference type="PANTHER" id="PTHR33446">
    <property type="entry name" value="PROTEIN TONB-RELATED"/>
    <property type="match status" value="1"/>
</dbReference>
<evidence type="ECO:0000256" key="5">
    <source>
        <dbReference type="ARBA" id="ARBA00022519"/>
    </source>
</evidence>
<dbReference type="Proteomes" id="UP000494115">
    <property type="component" value="Unassembled WGS sequence"/>
</dbReference>
<dbReference type="PROSITE" id="PS52015">
    <property type="entry name" value="TONB_CTD"/>
    <property type="match status" value="1"/>
</dbReference>
<keyword evidence="7" id="KW-0653">Protein transport</keyword>
<evidence type="ECO:0000256" key="8">
    <source>
        <dbReference type="ARBA" id="ARBA00022989"/>
    </source>
</evidence>
<feature type="domain" description="TonB C-terminal" evidence="11">
    <location>
        <begin position="179"/>
        <end position="270"/>
    </location>
</feature>
<dbReference type="EMBL" id="CADIKM010000017">
    <property type="protein sequence ID" value="CAB3793305.1"/>
    <property type="molecule type" value="Genomic_DNA"/>
</dbReference>
<keyword evidence="3" id="KW-0813">Transport</keyword>
<dbReference type="Pfam" id="PF03544">
    <property type="entry name" value="TonB_C"/>
    <property type="match status" value="1"/>
</dbReference>
<name>A0A6S7BA48_9BURK</name>
<dbReference type="GO" id="GO:0005886">
    <property type="term" value="C:plasma membrane"/>
    <property type="evidence" value="ECO:0007669"/>
    <property type="project" value="UniProtKB-SubCell"/>
</dbReference>
<evidence type="ECO:0000256" key="1">
    <source>
        <dbReference type="ARBA" id="ARBA00004383"/>
    </source>
</evidence>
<keyword evidence="6" id="KW-0812">Transmembrane</keyword>
<dbReference type="GO" id="GO:0015031">
    <property type="term" value="P:protein transport"/>
    <property type="evidence" value="ECO:0007669"/>
    <property type="project" value="UniProtKB-KW"/>
</dbReference>
<keyword evidence="13" id="KW-1185">Reference proteome</keyword>
<evidence type="ECO:0000313" key="12">
    <source>
        <dbReference type="EMBL" id="CAB3793305.1"/>
    </source>
</evidence>
<feature type="region of interest" description="Disordered" evidence="10">
    <location>
        <begin position="72"/>
        <end position="121"/>
    </location>
</feature>
<evidence type="ECO:0000256" key="9">
    <source>
        <dbReference type="ARBA" id="ARBA00023136"/>
    </source>
</evidence>
<dbReference type="AlphaFoldDB" id="A0A6S7BA48"/>
<evidence type="ECO:0000256" key="4">
    <source>
        <dbReference type="ARBA" id="ARBA00022475"/>
    </source>
</evidence>
<keyword evidence="9" id="KW-0472">Membrane</keyword>
<keyword evidence="4" id="KW-1003">Cell membrane</keyword>
<dbReference type="Gene3D" id="3.30.1150.10">
    <property type="match status" value="1"/>
</dbReference>
<dbReference type="NCBIfam" id="TIGR01352">
    <property type="entry name" value="tonB_Cterm"/>
    <property type="match status" value="1"/>
</dbReference>
<gene>
    <name evidence="12" type="ORF">LMG28138_03504</name>
</gene>
<dbReference type="SUPFAM" id="SSF74653">
    <property type="entry name" value="TolA/TonB C-terminal domain"/>
    <property type="match status" value="1"/>
</dbReference>
<comment type="subcellular location">
    <subcellularLocation>
        <location evidence="1">Cell inner membrane</location>
        <topology evidence="1">Single-pass membrane protein</topology>
        <orientation evidence="1">Periplasmic side</orientation>
    </subcellularLocation>
</comment>
<keyword evidence="5" id="KW-0997">Cell inner membrane</keyword>
<proteinExistence type="inferred from homology"/>
<evidence type="ECO:0000259" key="11">
    <source>
        <dbReference type="PROSITE" id="PS52015"/>
    </source>
</evidence>
<sequence>MSGVPLKRTGGCPRIGPCWPQWAFSLTLVLAAHIGGGLWLLRRATPVKSPVVPAAIMIDLVPASPMPAALASAKPAPVSSRQQHEALAPLRSPRPHSRPSPTRPHPAIAQSMHQAPTAPVVPQSNQAPALVAPQSAQAPMVSMPSSAVQAPAASIPPRTAQAPVATPATADLSRQALATWQGGLAAHLARFEQFPEQAQRRGEQGVVLMRVAVSRNGQVSSMSMARGSGYADLDAQAQAWIERAEPLPPFPPEITAQQMVLMIPLRFTLR</sequence>
<accession>A0A6S7BA48</accession>
<comment type="similarity">
    <text evidence="2">Belongs to the TonB family.</text>
</comment>
<dbReference type="GO" id="GO:0055085">
    <property type="term" value="P:transmembrane transport"/>
    <property type="evidence" value="ECO:0007669"/>
    <property type="project" value="InterPro"/>
</dbReference>
<evidence type="ECO:0000313" key="13">
    <source>
        <dbReference type="Proteomes" id="UP000494115"/>
    </source>
</evidence>
<reference evidence="12 13" key="1">
    <citation type="submission" date="2020-04" db="EMBL/GenBank/DDBJ databases">
        <authorList>
            <person name="De Canck E."/>
        </authorList>
    </citation>
    <scope>NUCLEOTIDE SEQUENCE [LARGE SCALE GENOMIC DNA]</scope>
    <source>
        <strain evidence="12 13">LMG 28138</strain>
    </source>
</reference>
<keyword evidence="8" id="KW-1133">Transmembrane helix</keyword>
<dbReference type="InterPro" id="IPR006260">
    <property type="entry name" value="TonB/TolA_C"/>
</dbReference>